<sequence>MRCPEASRGQPRTVKRGPALEGPLANPGAFEVREPAGPPPLAVPPPR</sequence>
<organism evidence="2 3">
    <name type="scientific">Corallococcus soli</name>
    <dbReference type="NCBI Taxonomy" id="2710757"/>
    <lineage>
        <taxon>Bacteria</taxon>
        <taxon>Pseudomonadati</taxon>
        <taxon>Myxococcota</taxon>
        <taxon>Myxococcia</taxon>
        <taxon>Myxococcales</taxon>
        <taxon>Cystobacterineae</taxon>
        <taxon>Myxococcaceae</taxon>
        <taxon>Corallococcus</taxon>
    </lineage>
</organism>
<feature type="compositionally biased region" description="Pro residues" evidence="1">
    <location>
        <begin position="36"/>
        <end position="47"/>
    </location>
</feature>
<dbReference type="RefSeq" id="WP_193428904.1">
    <property type="nucleotide sequence ID" value="NZ_CBCSIP010000022.1"/>
</dbReference>
<feature type="region of interest" description="Disordered" evidence="1">
    <location>
        <begin position="1"/>
        <end position="47"/>
    </location>
</feature>
<name>A0ABR9PVA7_9BACT</name>
<evidence type="ECO:0000313" key="3">
    <source>
        <dbReference type="Proteomes" id="UP001516472"/>
    </source>
</evidence>
<proteinExistence type="predicted"/>
<evidence type="ECO:0000313" key="2">
    <source>
        <dbReference type="EMBL" id="MBE4751702.1"/>
    </source>
</evidence>
<evidence type="ECO:0000256" key="1">
    <source>
        <dbReference type="SAM" id="MobiDB-lite"/>
    </source>
</evidence>
<comment type="caution">
    <text evidence="2">The sequence shown here is derived from an EMBL/GenBank/DDBJ whole genome shotgun (WGS) entry which is preliminary data.</text>
</comment>
<accession>A0ABR9PVA7</accession>
<dbReference type="EMBL" id="JAAIYO010000009">
    <property type="protein sequence ID" value="MBE4751702.1"/>
    <property type="molecule type" value="Genomic_DNA"/>
</dbReference>
<protein>
    <submittedName>
        <fullName evidence="2">Uncharacterized protein</fullName>
    </submittedName>
</protein>
<dbReference type="Proteomes" id="UP001516472">
    <property type="component" value="Unassembled WGS sequence"/>
</dbReference>
<reference evidence="2 3" key="1">
    <citation type="submission" date="2020-02" db="EMBL/GenBank/DDBJ databases">
        <authorList>
            <person name="Babadi Z.K."/>
            <person name="Risdian C."/>
            <person name="Ebrahimipour G.H."/>
            <person name="Wink J."/>
        </authorList>
    </citation>
    <scope>NUCLEOTIDE SEQUENCE [LARGE SCALE GENOMIC DNA]</scope>
    <source>
        <strain evidence="2 3">ZKHCc1 1396</strain>
    </source>
</reference>
<gene>
    <name evidence="2" type="ORF">G4177_26375</name>
</gene>
<keyword evidence="3" id="KW-1185">Reference proteome</keyword>